<name>A0A0J8A9H9_BETVV</name>
<keyword evidence="3" id="KW-1185">Reference proteome</keyword>
<protein>
    <submittedName>
        <fullName evidence="2">Uncharacterized protein</fullName>
    </submittedName>
</protein>
<reference evidence="2 3" key="1">
    <citation type="journal article" date="2014" name="Nature">
        <title>The genome of the recently domesticated crop plant sugar beet (Beta vulgaris).</title>
        <authorList>
            <person name="Dohm J.C."/>
            <person name="Minoche A.E."/>
            <person name="Holtgrawe D."/>
            <person name="Capella-Gutierrez S."/>
            <person name="Zakrzewski F."/>
            <person name="Tafer H."/>
            <person name="Rupp O."/>
            <person name="Sorensen T.R."/>
            <person name="Stracke R."/>
            <person name="Reinhardt R."/>
            <person name="Goesmann A."/>
            <person name="Kraft T."/>
            <person name="Schulz B."/>
            <person name="Stadler P.F."/>
            <person name="Schmidt T."/>
            <person name="Gabaldon T."/>
            <person name="Lehrach H."/>
            <person name="Weisshaar B."/>
            <person name="Himmelbauer H."/>
        </authorList>
    </citation>
    <scope>NUCLEOTIDE SEQUENCE [LARGE SCALE GENOMIC DNA]</scope>
    <source>
        <tissue evidence="2">Taproot</tissue>
    </source>
</reference>
<feature type="compositionally biased region" description="Polar residues" evidence="1">
    <location>
        <begin position="177"/>
        <end position="211"/>
    </location>
</feature>
<dbReference type="Proteomes" id="UP000035740">
    <property type="component" value="Unassembled WGS sequence"/>
</dbReference>
<gene>
    <name evidence="2" type="ORF">BVRB_033800</name>
</gene>
<dbReference type="EMBL" id="KQ105705">
    <property type="protein sequence ID" value="KMS84172.1"/>
    <property type="molecule type" value="Genomic_DNA"/>
</dbReference>
<feature type="non-terminal residue" evidence="2">
    <location>
        <position position="229"/>
    </location>
</feature>
<proteinExistence type="predicted"/>
<dbReference type="AlphaFoldDB" id="A0A0J8A9H9"/>
<evidence type="ECO:0000313" key="2">
    <source>
        <dbReference type="EMBL" id="KMS84172.1"/>
    </source>
</evidence>
<feature type="region of interest" description="Disordered" evidence="1">
    <location>
        <begin position="177"/>
        <end position="229"/>
    </location>
</feature>
<evidence type="ECO:0000313" key="3">
    <source>
        <dbReference type="Proteomes" id="UP000035740"/>
    </source>
</evidence>
<dbReference type="Gramene" id="KMS84172">
    <property type="protein sequence ID" value="KMS84172"/>
    <property type="gene ID" value="BVRB_033800"/>
</dbReference>
<sequence>MHPEIEVIDCIDEDVFPGEFTPGLTQFGLDDIEELDFHTALVELPILIDLTIASDQETDRTSFKVSVKKEVISPKRSRPSIHIEYPDESEPAEEIIRQQPVNITVDSRVPSDSNIPDLDANANKLEIASVHNLQSETETAQGIAKNPEQSAKEAMQKSEIQLKMRKSASLQSGSISIQNTGTRLKKSGATSCRQENGSRSKMSATATTIQRTDNHAKNLGSQHADIHLK</sequence>
<evidence type="ECO:0000256" key="1">
    <source>
        <dbReference type="SAM" id="MobiDB-lite"/>
    </source>
</evidence>
<organism evidence="2 3">
    <name type="scientific">Beta vulgaris subsp. vulgaris</name>
    <name type="common">Beet</name>
    <dbReference type="NCBI Taxonomy" id="3555"/>
    <lineage>
        <taxon>Eukaryota</taxon>
        <taxon>Viridiplantae</taxon>
        <taxon>Streptophyta</taxon>
        <taxon>Embryophyta</taxon>
        <taxon>Tracheophyta</taxon>
        <taxon>Spermatophyta</taxon>
        <taxon>Magnoliopsida</taxon>
        <taxon>eudicotyledons</taxon>
        <taxon>Gunneridae</taxon>
        <taxon>Pentapetalae</taxon>
        <taxon>Caryophyllales</taxon>
        <taxon>Chenopodiaceae</taxon>
        <taxon>Betoideae</taxon>
        <taxon>Beta</taxon>
    </lineage>
</organism>
<accession>A0A0J8A9H9</accession>